<reference evidence="13" key="2">
    <citation type="submission" date="2006-05" db="EMBL/GenBank/DDBJ databases">
        <title>Sequencing of the draft genome and assembly of Desulfuromonas acetoxidans DSM 684.</title>
        <authorList>
            <consortium name="US DOE Joint Genome Institute (JGI-PGF)"/>
            <person name="Copeland A."/>
            <person name="Lucas S."/>
            <person name="Lapidus A."/>
            <person name="Barry K."/>
            <person name="Detter J.C."/>
            <person name="Glavina del Rio T."/>
            <person name="Hammon N."/>
            <person name="Israni S."/>
            <person name="Dalin E."/>
            <person name="Tice H."/>
            <person name="Bruce D."/>
            <person name="Pitluck S."/>
            <person name="Richardson P."/>
        </authorList>
    </citation>
    <scope>NUCLEOTIDE SEQUENCE [LARGE SCALE GENOMIC DNA]</scope>
    <source>
        <strain evidence="13">DSM 684</strain>
    </source>
</reference>
<dbReference type="InterPro" id="IPR012902">
    <property type="entry name" value="N_methyl_site"/>
</dbReference>
<evidence type="ECO:0000256" key="2">
    <source>
        <dbReference type="ARBA" id="ARBA00021549"/>
    </source>
</evidence>
<dbReference type="GO" id="GO:0015627">
    <property type="term" value="C:type II protein secretion system complex"/>
    <property type="evidence" value="ECO:0007669"/>
    <property type="project" value="InterPro"/>
</dbReference>
<dbReference type="Pfam" id="PF07963">
    <property type="entry name" value="N_methyl"/>
    <property type="match status" value="1"/>
</dbReference>
<dbReference type="EMBL" id="AAEW02000039">
    <property type="protein sequence ID" value="EAT14245.1"/>
    <property type="molecule type" value="Genomic_DNA"/>
</dbReference>
<dbReference type="InterPro" id="IPR045584">
    <property type="entry name" value="Pilin-like"/>
</dbReference>
<reference evidence="13" key="1">
    <citation type="submission" date="2006-05" db="EMBL/GenBank/DDBJ databases">
        <title>Annotation of the draft genome assembly of Desulfuromonas acetoxidans DSM 684.</title>
        <authorList>
            <consortium name="US DOE Joint Genome Institute (JGI-ORNL)"/>
            <person name="Larimer F."/>
            <person name="Land M."/>
            <person name="Hauser L."/>
        </authorList>
    </citation>
    <scope>NUCLEOTIDE SEQUENCE [LARGE SCALE GENOMIC DNA]</scope>
    <source>
        <strain evidence="13">DSM 684</strain>
    </source>
</reference>
<keyword evidence="14" id="KW-1185">Reference proteome</keyword>
<feature type="transmembrane region" description="Helical" evidence="11">
    <location>
        <begin position="12"/>
        <end position="33"/>
    </location>
</feature>
<dbReference type="RefSeq" id="WP_006003190.1">
    <property type="nucleotide sequence ID" value="NZ_AAEW02000039.1"/>
</dbReference>
<evidence type="ECO:0000256" key="11">
    <source>
        <dbReference type="SAM" id="Phobius"/>
    </source>
</evidence>
<accession>Q1JVH7</accession>
<gene>
    <name evidence="13" type="ORF">Dace_0134</name>
</gene>
<name>Q1JVH7_DESA6</name>
<evidence type="ECO:0000256" key="10">
    <source>
        <dbReference type="ARBA" id="ARBA00030775"/>
    </source>
</evidence>
<evidence type="ECO:0000313" key="13">
    <source>
        <dbReference type="EMBL" id="EAT14245.1"/>
    </source>
</evidence>
<proteinExistence type="inferred from homology"/>
<sequence>MSKEDQKGFTLLEVVVVIAMLTILTAIAGFYLVGRAQRASLKKDANDIAHYMVLAKTGAIRDTTVWAIQFDPAGRQYVVLSNSGEDAGSEDWTDGDEVVYQRVRLSAKINFGSGKGLRPGATVLPIDGVSFSADRVVFNPNGTSESGTVYLKNDENETFAMSSLATTGRVKVWKNYGSGWD</sequence>
<dbReference type="AlphaFoldDB" id="Q1JVH7"/>
<evidence type="ECO:0000313" key="14">
    <source>
        <dbReference type="Proteomes" id="UP000005695"/>
    </source>
</evidence>
<evidence type="ECO:0000256" key="6">
    <source>
        <dbReference type="ARBA" id="ARBA00022692"/>
    </source>
</evidence>
<keyword evidence="4" id="KW-0488">Methylation</keyword>
<dbReference type="OrthoDB" id="5521918at2"/>
<keyword evidence="6 11" id="KW-0812">Transmembrane</keyword>
<evidence type="ECO:0000256" key="7">
    <source>
        <dbReference type="ARBA" id="ARBA00022989"/>
    </source>
</evidence>
<evidence type="ECO:0000256" key="1">
    <source>
        <dbReference type="ARBA" id="ARBA00004377"/>
    </source>
</evidence>
<dbReference type="Pfam" id="PF12019">
    <property type="entry name" value="GspH"/>
    <property type="match status" value="1"/>
</dbReference>
<organism evidence="13 14">
    <name type="scientific">Desulfuromonas acetoxidans (strain DSM 684 / 11070)</name>
    <dbReference type="NCBI Taxonomy" id="281689"/>
    <lineage>
        <taxon>Bacteria</taxon>
        <taxon>Pseudomonadati</taxon>
        <taxon>Thermodesulfobacteriota</taxon>
        <taxon>Desulfuromonadia</taxon>
        <taxon>Desulfuromonadales</taxon>
        <taxon>Desulfuromonadaceae</taxon>
        <taxon>Desulfuromonas</taxon>
    </lineage>
</organism>
<dbReference type="GO" id="GO:0005886">
    <property type="term" value="C:plasma membrane"/>
    <property type="evidence" value="ECO:0007669"/>
    <property type="project" value="UniProtKB-SubCell"/>
</dbReference>
<evidence type="ECO:0000256" key="9">
    <source>
        <dbReference type="ARBA" id="ARBA00025772"/>
    </source>
</evidence>
<dbReference type="Proteomes" id="UP000005695">
    <property type="component" value="Unassembled WGS sequence"/>
</dbReference>
<keyword evidence="7 11" id="KW-1133">Transmembrane helix</keyword>
<dbReference type="GO" id="GO:0015628">
    <property type="term" value="P:protein secretion by the type II secretion system"/>
    <property type="evidence" value="ECO:0007669"/>
    <property type="project" value="InterPro"/>
</dbReference>
<keyword evidence="5" id="KW-0997">Cell inner membrane</keyword>
<evidence type="ECO:0000256" key="5">
    <source>
        <dbReference type="ARBA" id="ARBA00022519"/>
    </source>
</evidence>
<comment type="subcellular location">
    <subcellularLocation>
        <location evidence="1">Cell inner membrane</location>
        <topology evidence="1">Single-pass membrane protein</topology>
    </subcellularLocation>
</comment>
<dbReference type="SUPFAM" id="SSF54523">
    <property type="entry name" value="Pili subunits"/>
    <property type="match status" value="1"/>
</dbReference>
<dbReference type="NCBIfam" id="TIGR02532">
    <property type="entry name" value="IV_pilin_GFxxxE"/>
    <property type="match status" value="1"/>
</dbReference>
<comment type="similarity">
    <text evidence="9">Belongs to the GSP H family.</text>
</comment>
<evidence type="ECO:0000259" key="12">
    <source>
        <dbReference type="Pfam" id="PF12019"/>
    </source>
</evidence>
<feature type="domain" description="General secretion pathway GspH" evidence="12">
    <location>
        <begin position="45"/>
        <end position="157"/>
    </location>
</feature>
<evidence type="ECO:0000256" key="8">
    <source>
        <dbReference type="ARBA" id="ARBA00023136"/>
    </source>
</evidence>
<keyword evidence="3" id="KW-1003">Cell membrane</keyword>
<keyword evidence="8 11" id="KW-0472">Membrane</keyword>
<dbReference type="InterPro" id="IPR022346">
    <property type="entry name" value="T2SS_GspH"/>
</dbReference>
<protein>
    <recommendedName>
        <fullName evidence="2">Type II secretion system protein H</fullName>
    </recommendedName>
    <alternativeName>
        <fullName evidence="10">General secretion pathway protein H</fullName>
    </alternativeName>
</protein>
<comment type="caution">
    <text evidence="13">The sequence shown here is derived from an EMBL/GenBank/DDBJ whole genome shotgun (WGS) entry which is preliminary data.</text>
</comment>
<dbReference type="PROSITE" id="PS00409">
    <property type="entry name" value="PROKAR_NTER_METHYL"/>
    <property type="match status" value="1"/>
</dbReference>
<evidence type="ECO:0000256" key="4">
    <source>
        <dbReference type="ARBA" id="ARBA00022481"/>
    </source>
</evidence>
<evidence type="ECO:0000256" key="3">
    <source>
        <dbReference type="ARBA" id="ARBA00022475"/>
    </source>
</evidence>